<dbReference type="STRING" id="1798410.A3H63_02770"/>
<evidence type="ECO:0000313" key="2">
    <source>
        <dbReference type="Proteomes" id="UP000176284"/>
    </source>
</evidence>
<dbReference type="AlphaFoldDB" id="A0A1G1ZRK1"/>
<proteinExistence type="predicted"/>
<evidence type="ECO:0000313" key="1">
    <source>
        <dbReference type="EMBL" id="OGY67363.1"/>
    </source>
</evidence>
<sequence>MVAIENLQKAGKGLSEEIGALLFEQRNQSRLQGTEARTVFNERVLAKIELRFKDVKEKAHLLVKKKRAIVKTIKSAFFSG</sequence>
<comment type="caution">
    <text evidence="1">The sequence shown here is derived from an EMBL/GenBank/DDBJ whole genome shotgun (WGS) entry which is preliminary data.</text>
</comment>
<organism evidence="1 2">
    <name type="scientific">Candidatus Harrisonbacteria bacterium RIFCSPLOWO2_02_FULL_45_10c</name>
    <dbReference type="NCBI Taxonomy" id="1798410"/>
    <lineage>
        <taxon>Bacteria</taxon>
        <taxon>Candidatus Harrisoniibacteriota</taxon>
    </lineage>
</organism>
<dbReference type="EMBL" id="MHJM01000027">
    <property type="protein sequence ID" value="OGY67363.1"/>
    <property type="molecule type" value="Genomic_DNA"/>
</dbReference>
<accession>A0A1G1ZRK1</accession>
<dbReference type="Proteomes" id="UP000176284">
    <property type="component" value="Unassembled WGS sequence"/>
</dbReference>
<protein>
    <submittedName>
        <fullName evidence="1">Uncharacterized protein</fullName>
    </submittedName>
</protein>
<reference evidence="1 2" key="1">
    <citation type="journal article" date="2016" name="Nat. Commun.">
        <title>Thousands of microbial genomes shed light on interconnected biogeochemical processes in an aquifer system.</title>
        <authorList>
            <person name="Anantharaman K."/>
            <person name="Brown C.T."/>
            <person name="Hug L.A."/>
            <person name="Sharon I."/>
            <person name="Castelle C.J."/>
            <person name="Probst A.J."/>
            <person name="Thomas B.C."/>
            <person name="Singh A."/>
            <person name="Wilkins M.J."/>
            <person name="Karaoz U."/>
            <person name="Brodie E.L."/>
            <person name="Williams K.H."/>
            <person name="Hubbard S.S."/>
            <person name="Banfield J.F."/>
        </authorList>
    </citation>
    <scope>NUCLEOTIDE SEQUENCE [LARGE SCALE GENOMIC DNA]</scope>
</reference>
<name>A0A1G1ZRK1_9BACT</name>
<gene>
    <name evidence="1" type="ORF">A3H63_02770</name>
</gene>